<keyword evidence="2" id="KW-0326">Glycosidase</keyword>
<dbReference type="PANTHER" id="PTHR22762:SF165">
    <property type="entry name" value="PUTATIVE (AFU_ORTHOLOGUE AFUA_1G06560)-RELATED"/>
    <property type="match status" value="1"/>
</dbReference>
<dbReference type="SUPFAM" id="SSF74650">
    <property type="entry name" value="Galactose mutarotase-like"/>
    <property type="match status" value="1"/>
</dbReference>
<proteinExistence type="inferred from homology"/>
<dbReference type="CDD" id="cd14752">
    <property type="entry name" value="GH31_N"/>
    <property type="match status" value="1"/>
</dbReference>
<dbReference type="CDD" id="cd06599">
    <property type="entry name" value="GH31_glycosidase_Aec37"/>
    <property type="match status" value="1"/>
</dbReference>
<dbReference type="InterPro" id="IPR025887">
    <property type="entry name" value="Glyco_hydro_31_N_dom"/>
</dbReference>
<dbReference type="OrthoDB" id="5839090at2759"/>
<accession>A0A507C4C5</accession>
<dbReference type="PANTHER" id="PTHR22762">
    <property type="entry name" value="ALPHA-GLUCOSIDASE"/>
    <property type="match status" value="1"/>
</dbReference>
<comment type="similarity">
    <text evidence="1 2">Belongs to the glycosyl hydrolase 31 family.</text>
</comment>
<dbReference type="Gene3D" id="2.60.40.1180">
    <property type="entry name" value="Golgi alpha-mannosidase II"/>
    <property type="match status" value="1"/>
</dbReference>
<dbReference type="InterPro" id="IPR011013">
    <property type="entry name" value="Gal_mutarotase_sf_dom"/>
</dbReference>
<evidence type="ECO:0000259" key="5">
    <source>
        <dbReference type="Pfam" id="PF21365"/>
    </source>
</evidence>
<feature type="domain" description="Glycoside hydrolase family 31 N-terminal" evidence="4">
    <location>
        <begin position="29"/>
        <end position="218"/>
    </location>
</feature>
<name>A0A507C4C5_9FUNG</name>
<evidence type="ECO:0000256" key="1">
    <source>
        <dbReference type="ARBA" id="ARBA00007806"/>
    </source>
</evidence>
<dbReference type="Proteomes" id="UP000319731">
    <property type="component" value="Unassembled WGS sequence"/>
</dbReference>
<feature type="domain" description="Glycoside hydrolase family 31 TIM barrel" evidence="3">
    <location>
        <begin position="267"/>
        <end position="606"/>
    </location>
</feature>
<keyword evidence="2" id="KW-0378">Hydrolase</keyword>
<feature type="domain" description="Glycosyl hydrolase family 31 C-terminal" evidence="5">
    <location>
        <begin position="614"/>
        <end position="702"/>
    </location>
</feature>
<evidence type="ECO:0000313" key="7">
    <source>
        <dbReference type="Proteomes" id="UP000319731"/>
    </source>
</evidence>
<evidence type="ECO:0000259" key="3">
    <source>
        <dbReference type="Pfam" id="PF01055"/>
    </source>
</evidence>
<dbReference type="AlphaFoldDB" id="A0A507C4C5"/>
<dbReference type="GO" id="GO:0030246">
    <property type="term" value="F:carbohydrate binding"/>
    <property type="evidence" value="ECO:0007669"/>
    <property type="project" value="InterPro"/>
</dbReference>
<dbReference type="SUPFAM" id="SSF51445">
    <property type="entry name" value="(Trans)glycosidases"/>
    <property type="match status" value="1"/>
</dbReference>
<evidence type="ECO:0000256" key="2">
    <source>
        <dbReference type="RuleBase" id="RU361185"/>
    </source>
</evidence>
<dbReference type="InterPro" id="IPR013780">
    <property type="entry name" value="Glyco_hydro_b"/>
</dbReference>
<dbReference type="SUPFAM" id="SSF51011">
    <property type="entry name" value="Glycosyl hydrolase domain"/>
    <property type="match status" value="1"/>
</dbReference>
<organism evidence="6 7">
    <name type="scientific">Synchytrium microbalum</name>
    <dbReference type="NCBI Taxonomy" id="1806994"/>
    <lineage>
        <taxon>Eukaryota</taxon>
        <taxon>Fungi</taxon>
        <taxon>Fungi incertae sedis</taxon>
        <taxon>Chytridiomycota</taxon>
        <taxon>Chytridiomycota incertae sedis</taxon>
        <taxon>Chytridiomycetes</taxon>
        <taxon>Synchytriales</taxon>
        <taxon>Synchytriaceae</taxon>
        <taxon>Synchytrium</taxon>
    </lineage>
</organism>
<dbReference type="Pfam" id="PF21365">
    <property type="entry name" value="Glyco_hydro_31_3rd"/>
    <property type="match status" value="1"/>
</dbReference>
<evidence type="ECO:0000313" key="6">
    <source>
        <dbReference type="EMBL" id="TPX34512.1"/>
    </source>
</evidence>
<dbReference type="EMBL" id="QEAO01000013">
    <property type="protein sequence ID" value="TPX34512.1"/>
    <property type="molecule type" value="Genomic_DNA"/>
</dbReference>
<dbReference type="GO" id="GO:0005975">
    <property type="term" value="P:carbohydrate metabolic process"/>
    <property type="evidence" value="ECO:0007669"/>
    <property type="project" value="InterPro"/>
</dbReference>
<sequence length="826" mass="92337">MRREHTPLGFKETSRSPLTFKSESCNSIITIRVLDENIVHVRHLPPAPAKALPVTHSIATGDIPVTGRLRDDIPKGFECPVPSISHNENVYTVATSEVTIKVSIQDEGDLTISWSGVNEKMPFLEDLNHRAYAYDKGGNGVWHHVRRQPDDLHYGLGERSSLLLNRRRFRLECLDALGYLADSGDPLYKFNPIYITLNKTTMATYGVFYDNLSTGYIDFGCEQDAFWGDYRAYYASQGALDYYIVYGGNQGNMERVIEGFTKLVGLPQVPPKYAFGYLASSMGYAESDDAQQLLEAFPDLCRKHSIPCDLIHLSSGYTVDEITGARNVFTWNRKRFPNPQRLFANLRNAGIRVTANIKPWLLSQHPMYSAVAAAKGFVWDCDEDAPSVMRFWSAGGGDHANGSYFDFTSKGGWDFWSQGVASLLDMGIESIWNDNNEFGINDDMHTYALKSLGSSKTPVGLAGRTLQTFLMAKCSYDTMVSKFPNRRPFLVTRSGSPGIHRYVSMSWSGDNTTSWSTLKHNIATGLGAGLSLLPFYGHDIGGFVGPRPSPELFVRWVQNGIFHPRFTIHSWKDEGITEPWMYPEVLPIVRDAIQFRYKLLPHLYTLAHEANRTGHPVIRPLVYHFPKDPYCQSASFEFMLGPFLLIASVLEEAAVSRQVHLPFGVDWCCIWSGMWYKGGSDVVVNVPLEQHGAVFARSGSLIPTGGLMNYVGEKADTERLIYVYIGAQDYGRWEYIMMDDQGENVDGRLSMVAVYAECDEGDNVVRVGVDVLVDAGVGIAYSRVWFVLPHGDSRTMVPIGTDAGQRTGDDGRTHVGVRILRQLSDL</sequence>
<dbReference type="InterPro" id="IPR017853">
    <property type="entry name" value="GH"/>
</dbReference>
<dbReference type="Gene3D" id="2.60.40.1760">
    <property type="entry name" value="glycosyl hydrolase (family 31)"/>
    <property type="match status" value="1"/>
</dbReference>
<gene>
    <name evidence="6" type="ORF">SmJEL517_g02847</name>
</gene>
<dbReference type="RefSeq" id="XP_031025232.1">
    <property type="nucleotide sequence ID" value="XM_031168775.1"/>
</dbReference>
<dbReference type="GO" id="GO:0004553">
    <property type="term" value="F:hydrolase activity, hydrolyzing O-glycosyl compounds"/>
    <property type="evidence" value="ECO:0007669"/>
    <property type="project" value="InterPro"/>
</dbReference>
<evidence type="ECO:0000259" key="4">
    <source>
        <dbReference type="Pfam" id="PF13802"/>
    </source>
</evidence>
<keyword evidence="7" id="KW-1185">Reference proteome</keyword>
<dbReference type="Gene3D" id="3.20.20.80">
    <property type="entry name" value="Glycosidases"/>
    <property type="match status" value="1"/>
</dbReference>
<reference evidence="6 7" key="1">
    <citation type="journal article" date="2019" name="Sci. Rep.">
        <title>Comparative genomics of chytrid fungi reveal insights into the obligate biotrophic and pathogenic lifestyle of Synchytrium endobioticum.</title>
        <authorList>
            <person name="van de Vossenberg B.T.L.H."/>
            <person name="Warris S."/>
            <person name="Nguyen H.D.T."/>
            <person name="van Gent-Pelzer M.P.E."/>
            <person name="Joly D.L."/>
            <person name="van de Geest H.C."/>
            <person name="Bonants P.J.M."/>
            <person name="Smith D.S."/>
            <person name="Levesque C.A."/>
            <person name="van der Lee T.A.J."/>
        </authorList>
    </citation>
    <scope>NUCLEOTIDE SEQUENCE [LARGE SCALE GENOMIC DNA]</scope>
    <source>
        <strain evidence="6 7">JEL517</strain>
    </source>
</reference>
<protein>
    <submittedName>
        <fullName evidence="6">Uncharacterized protein</fullName>
    </submittedName>
</protein>
<dbReference type="STRING" id="1806994.A0A507C4C5"/>
<dbReference type="Pfam" id="PF01055">
    <property type="entry name" value="Glyco_hydro_31_2nd"/>
    <property type="match status" value="1"/>
</dbReference>
<dbReference type="InterPro" id="IPR000322">
    <property type="entry name" value="Glyco_hydro_31_TIM"/>
</dbReference>
<comment type="caution">
    <text evidence="6">The sequence shown here is derived from an EMBL/GenBank/DDBJ whole genome shotgun (WGS) entry which is preliminary data.</text>
</comment>
<dbReference type="InterPro" id="IPR048395">
    <property type="entry name" value="Glyco_hydro_31_C"/>
</dbReference>
<dbReference type="Pfam" id="PF13802">
    <property type="entry name" value="Gal_mutarotas_2"/>
    <property type="match status" value="1"/>
</dbReference>
<dbReference type="GeneID" id="42004072"/>